<dbReference type="RefSeq" id="XP_066709037.1">
    <property type="nucleotide sequence ID" value="XM_066865908.1"/>
</dbReference>
<dbReference type="Gene3D" id="4.10.240.10">
    <property type="entry name" value="Zn(2)-C6 fungal-type DNA-binding domain"/>
    <property type="match status" value="1"/>
</dbReference>
<keyword evidence="3" id="KW-0805">Transcription regulation</keyword>
<protein>
    <recommendedName>
        <fullName evidence="6">Zn(2)-C6 fungal-type domain-containing protein</fullName>
    </recommendedName>
</protein>
<accession>A0ABR1T4H8</accession>
<dbReference type="CDD" id="cd00067">
    <property type="entry name" value="GAL4"/>
    <property type="match status" value="1"/>
</dbReference>
<dbReference type="PANTHER" id="PTHR47660">
    <property type="entry name" value="TRANSCRIPTION FACTOR WITH C2H2 AND ZN(2)-CYS(6) DNA BINDING DOMAIN (EUROFUNG)-RELATED-RELATED"/>
    <property type="match status" value="1"/>
</dbReference>
<dbReference type="EMBL" id="JAQQWL010000015">
    <property type="protein sequence ID" value="KAK8041492.1"/>
    <property type="molecule type" value="Genomic_DNA"/>
</dbReference>
<dbReference type="InterPro" id="IPR036864">
    <property type="entry name" value="Zn2-C6_fun-type_DNA-bd_sf"/>
</dbReference>
<proteinExistence type="predicted"/>
<gene>
    <name evidence="7" type="ORF">PG994_014499</name>
</gene>
<evidence type="ECO:0000313" key="8">
    <source>
        <dbReference type="Proteomes" id="UP001480595"/>
    </source>
</evidence>
<keyword evidence="1" id="KW-0479">Metal-binding</keyword>
<evidence type="ECO:0000259" key="6">
    <source>
        <dbReference type="PROSITE" id="PS50048"/>
    </source>
</evidence>
<evidence type="ECO:0000256" key="4">
    <source>
        <dbReference type="ARBA" id="ARBA00023163"/>
    </source>
</evidence>
<keyword evidence="8" id="KW-1185">Reference proteome</keyword>
<comment type="caution">
    <text evidence="7">The sequence shown here is derived from an EMBL/GenBank/DDBJ whole genome shotgun (WGS) entry which is preliminary data.</text>
</comment>
<dbReference type="Proteomes" id="UP001480595">
    <property type="component" value="Unassembled WGS sequence"/>
</dbReference>
<dbReference type="InterPro" id="IPR001138">
    <property type="entry name" value="Zn2Cys6_DnaBD"/>
</dbReference>
<evidence type="ECO:0000313" key="7">
    <source>
        <dbReference type="EMBL" id="KAK8041492.1"/>
    </source>
</evidence>
<keyword evidence="2" id="KW-0862">Zinc</keyword>
<keyword evidence="4" id="KW-0804">Transcription</keyword>
<dbReference type="SMART" id="SM00066">
    <property type="entry name" value="GAL4"/>
    <property type="match status" value="1"/>
</dbReference>
<feature type="domain" description="Zn(2)-C6 fungal-type" evidence="6">
    <location>
        <begin position="64"/>
        <end position="93"/>
    </location>
</feature>
<evidence type="ECO:0000256" key="3">
    <source>
        <dbReference type="ARBA" id="ARBA00023015"/>
    </source>
</evidence>
<name>A0ABR1T4H8_9PEZI</name>
<evidence type="ECO:0000256" key="2">
    <source>
        <dbReference type="ARBA" id="ARBA00022833"/>
    </source>
</evidence>
<dbReference type="PROSITE" id="PS50048">
    <property type="entry name" value="ZN2_CY6_FUNGAL_2"/>
    <property type="match status" value="1"/>
</dbReference>
<reference evidence="7 8" key="1">
    <citation type="submission" date="2023-01" db="EMBL/GenBank/DDBJ databases">
        <title>Analysis of 21 Apiospora genomes using comparative genomics revels a genus with tremendous synthesis potential of carbohydrate active enzymes and secondary metabolites.</title>
        <authorList>
            <person name="Sorensen T."/>
        </authorList>
    </citation>
    <scope>NUCLEOTIDE SEQUENCE [LARGE SCALE GENOMIC DNA]</scope>
    <source>
        <strain evidence="7 8">CBS 135458</strain>
    </source>
</reference>
<dbReference type="SUPFAM" id="SSF57701">
    <property type="entry name" value="Zn2/Cys6 DNA-binding domain"/>
    <property type="match status" value="1"/>
</dbReference>
<evidence type="ECO:0000256" key="1">
    <source>
        <dbReference type="ARBA" id="ARBA00022723"/>
    </source>
</evidence>
<organism evidence="7 8">
    <name type="scientific">Apiospora phragmitis</name>
    <dbReference type="NCBI Taxonomy" id="2905665"/>
    <lineage>
        <taxon>Eukaryota</taxon>
        <taxon>Fungi</taxon>
        <taxon>Dikarya</taxon>
        <taxon>Ascomycota</taxon>
        <taxon>Pezizomycotina</taxon>
        <taxon>Sordariomycetes</taxon>
        <taxon>Xylariomycetidae</taxon>
        <taxon>Amphisphaeriales</taxon>
        <taxon>Apiosporaceae</taxon>
        <taxon>Apiospora</taxon>
    </lineage>
</organism>
<evidence type="ECO:0000256" key="5">
    <source>
        <dbReference type="ARBA" id="ARBA00023242"/>
    </source>
</evidence>
<dbReference type="GeneID" id="92098971"/>
<keyword evidence="5" id="KW-0539">Nucleus</keyword>
<dbReference type="PROSITE" id="PS00463">
    <property type="entry name" value="ZN2_CY6_FUNGAL_1"/>
    <property type="match status" value="1"/>
</dbReference>
<sequence>MTSCTVCQLPVADDAAHRLRSSRQCPFCSATFARADGARRHAKCCLKRGNRTLRTKKRGRKTRSCDQCSRVKVHCNAGHPCDRCASRKLDCTFSRYCTDATHWQPAEPRETADSPDRSSHNHVPLSFLLKYTDEKQDFITEKAVGEEPDGALVGPTCVPPAPGDTIVDYIDPMLLLPFEDGQTDLGPLELGGLYDTEEQNLLGAFLFQSPQSQEDHLATRLDLLELEVTAHASSTECSRRALFHPSGFRHFFTVSNVHSFAVMFCRKRHYRYPVIHWPTFALEEASLPLLMVVALTGATYSYRPGHGPEHITEARKLYYLADSYVFSQLRTFLDHLPPPPSVINNLSEAIQLCQAALLMYGLNTLLSGDSAMQRLAMRERLPTLVDAMRSLQFCCLPAQSLPRTRRLAAIHPS</sequence>
<dbReference type="Pfam" id="PF00172">
    <property type="entry name" value="Zn_clus"/>
    <property type="match status" value="1"/>
</dbReference>